<dbReference type="STRING" id="85643.Tmz1t_3568"/>
<dbReference type="EMBL" id="CP001281">
    <property type="protein sequence ID" value="ACR02161.1"/>
    <property type="molecule type" value="Genomic_DNA"/>
</dbReference>
<keyword evidence="3" id="KW-1185">Reference proteome</keyword>
<evidence type="ECO:0000313" key="2">
    <source>
        <dbReference type="EMBL" id="TXH86548.1"/>
    </source>
</evidence>
<organism evidence="1 3">
    <name type="scientific">Thauera aminoaromatica</name>
    <dbReference type="NCBI Taxonomy" id="164330"/>
    <lineage>
        <taxon>Bacteria</taxon>
        <taxon>Pseudomonadati</taxon>
        <taxon>Pseudomonadota</taxon>
        <taxon>Betaproteobacteria</taxon>
        <taxon>Rhodocyclales</taxon>
        <taxon>Zoogloeaceae</taxon>
        <taxon>Thauera</taxon>
    </lineage>
</organism>
<dbReference type="OrthoDB" id="8527290at2"/>
<name>C4KDJ5_THASP</name>
<dbReference type="Proteomes" id="UP000321192">
    <property type="component" value="Unassembled WGS sequence"/>
</dbReference>
<reference evidence="2 4" key="3">
    <citation type="submission" date="2018-09" db="EMBL/GenBank/DDBJ databases">
        <title>Metagenome Assembled Genomes from an Advanced Water Purification Facility.</title>
        <authorList>
            <person name="Stamps B.W."/>
            <person name="Spear J.R."/>
        </authorList>
    </citation>
    <scope>NUCLEOTIDE SEQUENCE [LARGE SCALE GENOMIC DNA]</scope>
    <source>
        <strain evidence="2">Bin_27_1</strain>
    </source>
</reference>
<reference evidence="3" key="1">
    <citation type="submission" date="2009-05" db="EMBL/GenBank/DDBJ databases">
        <title>Complete sequence of chromosome of Thauera sp. MZ1T.</title>
        <authorList>
            <consortium name="US DOE Joint Genome Institute"/>
            <person name="Lucas S."/>
            <person name="Copeland A."/>
            <person name="Lapidus A."/>
            <person name="Glavina del Rio T."/>
            <person name="Dalin E."/>
            <person name="Tice H."/>
            <person name="Bruce D."/>
            <person name="Goodwin L."/>
            <person name="Pitluck S."/>
            <person name="Sims D."/>
            <person name="Brettin T."/>
            <person name="Detter J.C."/>
            <person name="Han C."/>
            <person name="Larimer F."/>
            <person name="Land M."/>
            <person name="Hauser L."/>
            <person name="Kyrpides N."/>
            <person name="Mikhailova N."/>
            <person name="Sayler G.S."/>
        </authorList>
    </citation>
    <scope>NUCLEOTIDE SEQUENCE [LARGE SCALE GENOMIC DNA]</scope>
    <source>
        <strain evidence="3">MZ1T</strain>
    </source>
</reference>
<gene>
    <name evidence="1" type="ordered locus">Tmz1t_3568</name>
    <name evidence="2" type="ORF">E6Q80_07525</name>
</gene>
<evidence type="ECO:0000313" key="4">
    <source>
        <dbReference type="Proteomes" id="UP000321192"/>
    </source>
</evidence>
<proteinExistence type="predicted"/>
<dbReference type="EMBL" id="SSFD01000106">
    <property type="protein sequence ID" value="TXH86548.1"/>
    <property type="molecule type" value="Genomic_DNA"/>
</dbReference>
<evidence type="ECO:0000313" key="3">
    <source>
        <dbReference type="Proteomes" id="UP000002186"/>
    </source>
</evidence>
<evidence type="ECO:0000313" key="1">
    <source>
        <dbReference type="EMBL" id="ACR02161.1"/>
    </source>
</evidence>
<dbReference type="eggNOG" id="ENOG5033ME4">
    <property type="taxonomic scope" value="Bacteria"/>
</dbReference>
<protein>
    <submittedName>
        <fullName evidence="1">Uncharacterized protein</fullName>
    </submittedName>
</protein>
<dbReference type="HOGENOM" id="CLU_2462457_0_0_4"/>
<accession>C4KDJ5</accession>
<dbReference type="AlphaFoldDB" id="C4KDJ5"/>
<dbReference type="KEGG" id="tmz:Tmz1t_3568"/>
<dbReference type="RefSeq" id="WP_004311278.1">
    <property type="nucleotide sequence ID" value="NC_011662.2"/>
</dbReference>
<accession>A0A5C7SRS6</accession>
<sequence>MKSHLAEDIRIASPRFHLPTRDGLYAPIAFLFVTERMRDDILNERSLLVASLPPALRARQQKLFDRYDPVAGARSFTELLELYRYPFAGSH</sequence>
<reference evidence="1 3" key="2">
    <citation type="journal article" date="2012" name="Stand. Genomic Sci.">
        <title>Complete genome sequence of Thauera aminoaromatica strain MZ1T.</title>
        <authorList>
            <person name="Jiang K."/>
            <person name="Sanseverino J."/>
            <person name="Chauhan A."/>
            <person name="Lucas S."/>
            <person name="Copeland A."/>
            <person name="Lapidus A."/>
            <person name="Del Rio T.G."/>
            <person name="Dalin E."/>
            <person name="Tice H."/>
            <person name="Bruce D."/>
            <person name="Goodwin L."/>
            <person name="Pitluck S."/>
            <person name="Sims D."/>
            <person name="Brettin T."/>
            <person name="Detter J.C."/>
            <person name="Han C."/>
            <person name="Chang Y.J."/>
            <person name="Larimer F."/>
            <person name="Land M."/>
            <person name="Hauser L."/>
            <person name="Kyrpides N.C."/>
            <person name="Mikhailova N."/>
            <person name="Moser S."/>
            <person name="Jegier P."/>
            <person name="Close D."/>
            <person name="Debruyn J.M."/>
            <person name="Wang Y."/>
            <person name="Layton A.C."/>
            <person name="Allen M.S."/>
            <person name="Sayler G.S."/>
        </authorList>
    </citation>
    <scope>NUCLEOTIDE SEQUENCE [LARGE SCALE GENOMIC DNA]</scope>
    <source>
        <strain evidence="1 3">MZ1T</strain>
    </source>
</reference>
<dbReference type="Proteomes" id="UP000002186">
    <property type="component" value="Chromosome"/>
</dbReference>